<keyword evidence="2" id="KW-1185">Reference proteome</keyword>
<accession>A0A5B6X479</accession>
<dbReference type="SUPFAM" id="SSF53098">
    <property type="entry name" value="Ribonuclease H-like"/>
    <property type="match status" value="1"/>
</dbReference>
<organism evidence="1 2">
    <name type="scientific">Gossypium australe</name>
    <dbReference type="NCBI Taxonomy" id="47621"/>
    <lineage>
        <taxon>Eukaryota</taxon>
        <taxon>Viridiplantae</taxon>
        <taxon>Streptophyta</taxon>
        <taxon>Embryophyta</taxon>
        <taxon>Tracheophyta</taxon>
        <taxon>Spermatophyta</taxon>
        <taxon>Magnoliopsida</taxon>
        <taxon>eudicotyledons</taxon>
        <taxon>Gunneridae</taxon>
        <taxon>Pentapetalae</taxon>
        <taxon>rosids</taxon>
        <taxon>malvids</taxon>
        <taxon>Malvales</taxon>
        <taxon>Malvaceae</taxon>
        <taxon>Malvoideae</taxon>
        <taxon>Gossypium</taxon>
    </lineage>
</organism>
<reference evidence="2" key="1">
    <citation type="journal article" date="2019" name="Plant Biotechnol. J.">
        <title>Genome sequencing of the Australian wild diploid species Gossypium australe highlights disease resistance and delayed gland morphogenesis.</title>
        <authorList>
            <person name="Cai Y."/>
            <person name="Cai X."/>
            <person name="Wang Q."/>
            <person name="Wang P."/>
            <person name="Zhang Y."/>
            <person name="Cai C."/>
            <person name="Xu Y."/>
            <person name="Wang K."/>
            <person name="Zhou Z."/>
            <person name="Wang C."/>
            <person name="Geng S."/>
            <person name="Li B."/>
            <person name="Dong Q."/>
            <person name="Hou Y."/>
            <person name="Wang H."/>
            <person name="Ai P."/>
            <person name="Liu Z."/>
            <person name="Yi F."/>
            <person name="Sun M."/>
            <person name="An G."/>
            <person name="Cheng J."/>
            <person name="Zhang Y."/>
            <person name="Shi Q."/>
            <person name="Xie Y."/>
            <person name="Shi X."/>
            <person name="Chang Y."/>
            <person name="Huang F."/>
            <person name="Chen Y."/>
            <person name="Hong S."/>
            <person name="Mi L."/>
            <person name="Sun Q."/>
            <person name="Zhang L."/>
            <person name="Zhou B."/>
            <person name="Peng R."/>
            <person name="Zhang X."/>
            <person name="Liu F."/>
        </authorList>
    </citation>
    <scope>NUCLEOTIDE SEQUENCE [LARGE SCALE GENOMIC DNA]</scope>
    <source>
        <strain evidence="2">cv. PA1801</strain>
    </source>
</reference>
<dbReference type="GO" id="GO:0003676">
    <property type="term" value="F:nucleic acid binding"/>
    <property type="evidence" value="ECO:0007669"/>
    <property type="project" value="InterPro"/>
</dbReference>
<name>A0A5B6X479_9ROSI</name>
<dbReference type="AlphaFoldDB" id="A0A5B6X479"/>
<dbReference type="Gene3D" id="3.30.420.10">
    <property type="entry name" value="Ribonuclease H-like superfamily/Ribonuclease H"/>
    <property type="match status" value="1"/>
</dbReference>
<dbReference type="Proteomes" id="UP000325315">
    <property type="component" value="Unassembled WGS sequence"/>
</dbReference>
<proteinExistence type="predicted"/>
<comment type="caution">
    <text evidence="1">The sequence shown here is derived from an EMBL/GenBank/DDBJ whole genome shotgun (WGS) entry which is preliminary data.</text>
</comment>
<protein>
    <submittedName>
        <fullName evidence="1">KRAB-A domain-containing protein 2-like</fullName>
    </submittedName>
</protein>
<evidence type="ECO:0000313" key="1">
    <source>
        <dbReference type="EMBL" id="KAA3487697.1"/>
    </source>
</evidence>
<dbReference type="InterPro" id="IPR012337">
    <property type="entry name" value="RNaseH-like_sf"/>
</dbReference>
<dbReference type="InterPro" id="IPR036397">
    <property type="entry name" value="RNaseH_sf"/>
</dbReference>
<evidence type="ECO:0000313" key="2">
    <source>
        <dbReference type="Proteomes" id="UP000325315"/>
    </source>
</evidence>
<dbReference type="OrthoDB" id="1001372at2759"/>
<gene>
    <name evidence="1" type="ORF">EPI10_031511</name>
</gene>
<dbReference type="EMBL" id="SMMG02000001">
    <property type="protein sequence ID" value="KAA3487697.1"/>
    <property type="molecule type" value="Genomic_DNA"/>
</dbReference>
<sequence length="83" mass="9679">MNSYKDVIGVRELITYQKGTKCRKQYILMAVDYVSKWVEAISPPTNDTKSVVRFLRKNIFSGLVLYERWLVTKDLIYVASSLK</sequence>